<evidence type="ECO:0000313" key="2">
    <source>
        <dbReference type="EMBL" id="CCM63379.1"/>
    </source>
</evidence>
<dbReference type="STRING" id="1229780.BN381_210069"/>
<protein>
    <submittedName>
        <fullName evidence="2">Putative Ribonuclease Z</fullName>
        <ecNumber evidence="2">3.1.26.11</ecNumber>
    </submittedName>
</protein>
<dbReference type="InterPro" id="IPR001279">
    <property type="entry name" value="Metallo-B-lactamas"/>
</dbReference>
<dbReference type="InterPro" id="IPR036866">
    <property type="entry name" value="RibonucZ/Hydroxyglut_hydro"/>
</dbReference>
<dbReference type="Gene3D" id="3.60.15.10">
    <property type="entry name" value="Ribonuclease Z/Hydroxyacylglutathione hydrolase-like"/>
    <property type="match status" value="1"/>
</dbReference>
<dbReference type="EC" id="3.1.26.11" evidence="2"/>
<reference evidence="2 3" key="1">
    <citation type="journal article" date="2013" name="ISME J.">
        <title>Metabolic model for the filamentous 'Candidatus Microthrix parvicella' based on genomic and metagenomic analyses.</title>
        <authorList>
            <person name="Jon McIlroy S."/>
            <person name="Kristiansen R."/>
            <person name="Albertsen M."/>
            <person name="Michael Karst S."/>
            <person name="Rossetti S."/>
            <person name="Lund Nielsen J."/>
            <person name="Tandoi V."/>
            <person name="James Seviour R."/>
            <person name="Nielsen P.H."/>
        </authorList>
    </citation>
    <scope>NUCLEOTIDE SEQUENCE [LARGE SCALE GENOMIC DNA]</scope>
    <source>
        <strain evidence="2 3">RN1</strain>
    </source>
</reference>
<dbReference type="Proteomes" id="UP000018291">
    <property type="component" value="Unassembled WGS sequence"/>
</dbReference>
<organism evidence="2 3">
    <name type="scientific">Candidatus Neomicrothrix parvicella RN1</name>
    <dbReference type="NCBI Taxonomy" id="1229780"/>
    <lineage>
        <taxon>Bacteria</taxon>
        <taxon>Bacillati</taxon>
        <taxon>Actinomycetota</taxon>
        <taxon>Acidimicrobiia</taxon>
        <taxon>Acidimicrobiales</taxon>
        <taxon>Microthrixaceae</taxon>
        <taxon>Candidatus Neomicrothrix</taxon>
    </lineage>
</organism>
<dbReference type="eggNOG" id="COG1235">
    <property type="taxonomic scope" value="Bacteria"/>
</dbReference>
<keyword evidence="2" id="KW-0378">Hydrolase</keyword>
<dbReference type="PANTHER" id="PTHR42663:SF4">
    <property type="entry name" value="SLL1036 PROTEIN"/>
    <property type="match status" value="1"/>
</dbReference>
<evidence type="ECO:0000259" key="1">
    <source>
        <dbReference type="Pfam" id="PF12706"/>
    </source>
</evidence>
<comment type="caution">
    <text evidence="2">The sequence shown here is derived from an EMBL/GenBank/DDBJ whole genome shotgun (WGS) entry which is preliminary data.</text>
</comment>
<proteinExistence type="predicted"/>
<dbReference type="Pfam" id="PF12706">
    <property type="entry name" value="Lactamase_B_2"/>
    <property type="match status" value="1"/>
</dbReference>
<gene>
    <name evidence="2" type="ORF">BN381_210069</name>
</gene>
<name>R4YXZ8_9ACTN</name>
<dbReference type="EMBL" id="CANL01000014">
    <property type="protein sequence ID" value="CCM63379.1"/>
    <property type="molecule type" value="Genomic_DNA"/>
</dbReference>
<dbReference type="CDD" id="cd07715">
    <property type="entry name" value="TaR3-like_MBL-fold"/>
    <property type="match status" value="1"/>
</dbReference>
<keyword evidence="3" id="KW-1185">Reference proteome</keyword>
<accession>R4YXZ8</accession>
<dbReference type="GO" id="GO:0042781">
    <property type="term" value="F:3'-tRNA processing endoribonuclease activity"/>
    <property type="evidence" value="ECO:0007669"/>
    <property type="project" value="UniProtKB-EC"/>
</dbReference>
<evidence type="ECO:0000313" key="3">
    <source>
        <dbReference type="Proteomes" id="UP000018291"/>
    </source>
</evidence>
<dbReference type="SUPFAM" id="SSF56281">
    <property type="entry name" value="Metallo-hydrolase/oxidoreductase"/>
    <property type="match status" value="1"/>
</dbReference>
<dbReference type="HOGENOM" id="CLU_031317_1_0_11"/>
<dbReference type="RefSeq" id="WP_012225876.1">
    <property type="nucleotide sequence ID" value="NZ_HG422565.1"/>
</dbReference>
<dbReference type="OrthoDB" id="9800940at2"/>
<dbReference type="PANTHER" id="PTHR42663">
    <property type="entry name" value="HYDROLASE C777.06C-RELATED-RELATED"/>
    <property type="match status" value="1"/>
</dbReference>
<sequence>MEDATLNVTFYGVRGSTPSCEPALQRYGGNTACVVLEQPGEHPIICDLGTGLRFFGRSHDPSVPFQGTALVSHLHWDHIQGLPFFTPVLAPGSKLEVFAPATAQHGVEVEADEAVRSFLAPPFFPVSLDALRGEVTVRSTPREPFSIGSAHVTSAEVPHCGRTLGYRIEAGGVSVAYVPDHQQPGPEAIDVAPAVLELARDVDLLIHDAQFDAVDFEAKSDWGHCTVKYAVRVAAQCGARRLALFHHDPSHDDDTIDALADAASLHAADLGVSEVIAASEGLTLSMRPPSDVEPSTAVAPDLGVGTEVARASGVAVSVLANR</sequence>
<dbReference type="AlphaFoldDB" id="R4YXZ8"/>
<feature type="domain" description="Metallo-beta-lactamase" evidence="1">
    <location>
        <begin position="69"/>
        <end position="247"/>
    </location>
</feature>